<dbReference type="PANTHER" id="PTHR36933:SF1">
    <property type="entry name" value="SLL0788 PROTEIN"/>
    <property type="match status" value="1"/>
</dbReference>
<keyword evidence="4" id="KW-1185">Reference proteome</keyword>
<sequence>MVMALPGAALPDSAPRLELAQMQHHGHGAHGQGAPARTSEAPSTRAFREANDRMHRDMNIRYTGNADRDFVAGMIPHHQGAIDMARSVLQHGMDPEVHKLAEEITKAQEAEIEQMRAILRRLGG</sequence>
<protein>
    <submittedName>
        <fullName evidence="3">DUF305 domain-containing protein</fullName>
    </submittedName>
</protein>
<evidence type="ECO:0000313" key="3">
    <source>
        <dbReference type="EMBL" id="QXM24084.1"/>
    </source>
</evidence>
<evidence type="ECO:0000259" key="2">
    <source>
        <dbReference type="Pfam" id="PF03713"/>
    </source>
</evidence>
<feature type="domain" description="DUF305" evidence="2">
    <location>
        <begin position="22"/>
        <end position="119"/>
    </location>
</feature>
<evidence type="ECO:0000256" key="1">
    <source>
        <dbReference type="SAM" id="MobiDB-lite"/>
    </source>
</evidence>
<dbReference type="KEGG" id="elio:KO353_12470"/>
<dbReference type="Proteomes" id="UP000694001">
    <property type="component" value="Chromosome"/>
</dbReference>
<dbReference type="PANTHER" id="PTHR36933">
    <property type="entry name" value="SLL0788 PROTEIN"/>
    <property type="match status" value="1"/>
</dbReference>
<dbReference type="EMBL" id="CP076448">
    <property type="protein sequence ID" value="QXM24084.1"/>
    <property type="molecule type" value="Genomic_DNA"/>
</dbReference>
<dbReference type="InterPro" id="IPR005183">
    <property type="entry name" value="DUF305_CopM-like"/>
</dbReference>
<dbReference type="AlphaFoldDB" id="A0A975YIY8"/>
<dbReference type="Pfam" id="PF03713">
    <property type="entry name" value="DUF305"/>
    <property type="match status" value="1"/>
</dbReference>
<proteinExistence type="predicted"/>
<organism evidence="3 4">
    <name type="scientific">Elioraea tepida</name>
    <dbReference type="NCBI Taxonomy" id="2843330"/>
    <lineage>
        <taxon>Bacteria</taxon>
        <taxon>Pseudomonadati</taxon>
        <taxon>Pseudomonadota</taxon>
        <taxon>Alphaproteobacteria</taxon>
        <taxon>Acetobacterales</taxon>
        <taxon>Elioraeaceae</taxon>
        <taxon>Elioraea</taxon>
    </lineage>
</organism>
<feature type="region of interest" description="Disordered" evidence="1">
    <location>
        <begin position="23"/>
        <end position="44"/>
    </location>
</feature>
<reference evidence="3" key="1">
    <citation type="submission" date="2021-06" db="EMBL/GenBank/DDBJ databases">
        <title>Elioraea tepida, sp. nov., a moderately thermophilic aerobic anoxygenic phototrophic bacterium isolated from an alkaline siliceous hot spring mat community in Yellowstone National Park, WY, USA.</title>
        <authorList>
            <person name="Saini M.K."/>
            <person name="Yoshida S."/>
            <person name="Sebastian A."/>
            <person name="Hirose S."/>
            <person name="Hara E."/>
            <person name="Tamaki H."/>
            <person name="Soulier N.T."/>
            <person name="Albert I."/>
            <person name="Hanada S."/>
            <person name="Bryant D.A."/>
            <person name="Tank M."/>
        </authorList>
    </citation>
    <scope>NUCLEOTIDE SEQUENCE</scope>
    <source>
        <strain evidence="3">MS-P2</strain>
    </source>
</reference>
<accession>A0A975YIY8</accession>
<name>A0A975YIY8_9PROT</name>
<evidence type="ECO:0000313" key="4">
    <source>
        <dbReference type="Proteomes" id="UP000694001"/>
    </source>
</evidence>
<gene>
    <name evidence="3" type="ORF">KO353_12470</name>
</gene>